<dbReference type="AlphaFoldDB" id="A0A0G1FS94"/>
<dbReference type="EMBL" id="LCFP01000004">
    <property type="protein sequence ID" value="KKS97896.1"/>
    <property type="molecule type" value="Genomic_DNA"/>
</dbReference>
<dbReference type="STRING" id="1618443.UV73_C0004G0038"/>
<reference evidence="2 3" key="1">
    <citation type="journal article" date="2015" name="Nature">
        <title>rRNA introns, odd ribosomes, and small enigmatic genomes across a large radiation of phyla.</title>
        <authorList>
            <person name="Brown C.T."/>
            <person name="Hug L.A."/>
            <person name="Thomas B.C."/>
            <person name="Sharon I."/>
            <person name="Castelle C.J."/>
            <person name="Singh A."/>
            <person name="Wilkins M.J."/>
            <person name="Williams K.H."/>
            <person name="Banfield J.F."/>
        </authorList>
    </citation>
    <scope>NUCLEOTIDE SEQUENCE [LARGE SCALE GENOMIC DNA]</scope>
</reference>
<dbReference type="Gene3D" id="1.10.287.1490">
    <property type="match status" value="1"/>
</dbReference>
<feature type="coiled-coil region" evidence="1">
    <location>
        <begin position="53"/>
        <end position="162"/>
    </location>
</feature>
<keyword evidence="1" id="KW-0175">Coiled coil</keyword>
<name>A0A0G1FS94_9BACT</name>
<accession>A0A0G1FS94</accession>
<evidence type="ECO:0000256" key="1">
    <source>
        <dbReference type="SAM" id="Coils"/>
    </source>
</evidence>
<dbReference type="SUPFAM" id="SSF57997">
    <property type="entry name" value="Tropomyosin"/>
    <property type="match status" value="1"/>
</dbReference>
<sequence length="175" mass="20303">MQRILLISLIFFTIVLPVQAQRIEQTDKASDSPSVKRNQLQLLTADSKANLIFKILERRIEAMIKRLDKMNNRISRLLARADTTQANIARYEDQIAGLNRKIIELKISLDTLKEQWQAYSSAPEKEKYALIKTDIQDLIREINDVIAEEKNLLRQINRYKLKIVQEGKVGPSETR</sequence>
<organism evidence="2 3">
    <name type="scientific">Candidatus Gottesmanbacteria bacterium GW2011_GWA2_43_14</name>
    <dbReference type="NCBI Taxonomy" id="1618443"/>
    <lineage>
        <taxon>Bacteria</taxon>
        <taxon>Candidatus Gottesmaniibacteriota</taxon>
    </lineage>
</organism>
<dbReference type="Proteomes" id="UP000034894">
    <property type="component" value="Unassembled WGS sequence"/>
</dbReference>
<proteinExistence type="predicted"/>
<protein>
    <submittedName>
        <fullName evidence="2">Uncharacterized protein</fullName>
    </submittedName>
</protein>
<evidence type="ECO:0000313" key="3">
    <source>
        <dbReference type="Proteomes" id="UP000034894"/>
    </source>
</evidence>
<evidence type="ECO:0000313" key="2">
    <source>
        <dbReference type="EMBL" id="KKS97896.1"/>
    </source>
</evidence>
<gene>
    <name evidence="2" type="ORF">UV73_C0004G0038</name>
</gene>
<comment type="caution">
    <text evidence="2">The sequence shown here is derived from an EMBL/GenBank/DDBJ whole genome shotgun (WGS) entry which is preliminary data.</text>
</comment>